<dbReference type="InterPro" id="IPR015797">
    <property type="entry name" value="NUDIX_hydrolase-like_dom_sf"/>
</dbReference>
<organism evidence="5 6">
    <name type="scientific">Sporosarcina contaminans</name>
    <dbReference type="NCBI Taxonomy" id="633403"/>
    <lineage>
        <taxon>Bacteria</taxon>
        <taxon>Bacillati</taxon>
        <taxon>Bacillota</taxon>
        <taxon>Bacilli</taxon>
        <taxon>Bacillales</taxon>
        <taxon>Caryophanaceae</taxon>
        <taxon>Sporosarcina</taxon>
    </lineage>
</organism>
<dbReference type="InterPro" id="IPR000086">
    <property type="entry name" value="NUDIX_hydrolase_dom"/>
</dbReference>
<dbReference type="RefSeq" id="WP_381480552.1">
    <property type="nucleotide sequence ID" value="NZ_JBHTLT010000045.1"/>
</dbReference>
<dbReference type="CDD" id="cd03424">
    <property type="entry name" value="NUDIX_ADPRase_Nudt5_UGPPase_Nudt14"/>
    <property type="match status" value="1"/>
</dbReference>
<proteinExistence type="inferred from homology"/>
<dbReference type="InterPro" id="IPR020476">
    <property type="entry name" value="Nudix_hydrolase"/>
</dbReference>
<dbReference type="GO" id="GO:0016787">
    <property type="term" value="F:hydrolase activity"/>
    <property type="evidence" value="ECO:0007669"/>
    <property type="project" value="UniProtKB-KW"/>
</dbReference>
<comment type="similarity">
    <text evidence="3">Belongs to the Nudix hydrolase family.</text>
</comment>
<dbReference type="EMBL" id="JBHTLT010000045">
    <property type="protein sequence ID" value="MFD1205376.1"/>
    <property type="molecule type" value="Genomic_DNA"/>
</dbReference>
<evidence type="ECO:0000256" key="2">
    <source>
        <dbReference type="ARBA" id="ARBA00022801"/>
    </source>
</evidence>
<dbReference type="SUPFAM" id="SSF55811">
    <property type="entry name" value="Nudix"/>
    <property type="match status" value="1"/>
</dbReference>
<keyword evidence="2 3" id="KW-0378">Hydrolase</keyword>
<gene>
    <name evidence="5" type="ORF">ACFQ38_09710</name>
</gene>
<dbReference type="PROSITE" id="PS51462">
    <property type="entry name" value="NUDIX"/>
    <property type="match status" value="1"/>
</dbReference>
<evidence type="ECO:0000313" key="5">
    <source>
        <dbReference type="EMBL" id="MFD1205376.1"/>
    </source>
</evidence>
<dbReference type="Proteomes" id="UP001597231">
    <property type="component" value="Unassembled WGS sequence"/>
</dbReference>
<evidence type="ECO:0000259" key="4">
    <source>
        <dbReference type="PROSITE" id="PS51462"/>
    </source>
</evidence>
<dbReference type="Gene3D" id="3.90.79.10">
    <property type="entry name" value="Nucleoside Triphosphate Pyrophosphohydrolase"/>
    <property type="match status" value="1"/>
</dbReference>
<feature type="domain" description="Nudix hydrolase" evidence="4">
    <location>
        <begin position="39"/>
        <end position="171"/>
    </location>
</feature>
<dbReference type="EC" id="3.6.-.-" evidence="5"/>
<reference evidence="6" key="1">
    <citation type="journal article" date="2019" name="Int. J. Syst. Evol. Microbiol.">
        <title>The Global Catalogue of Microorganisms (GCM) 10K type strain sequencing project: providing services to taxonomists for standard genome sequencing and annotation.</title>
        <authorList>
            <consortium name="The Broad Institute Genomics Platform"/>
            <consortium name="The Broad Institute Genome Sequencing Center for Infectious Disease"/>
            <person name="Wu L."/>
            <person name="Ma J."/>
        </authorList>
    </citation>
    <scope>NUCLEOTIDE SEQUENCE [LARGE SCALE GENOMIC DNA]</scope>
    <source>
        <strain evidence="6">CCUG 53915</strain>
    </source>
</reference>
<evidence type="ECO:0000313" key="6">
    <source>
        <dbReference type="Proteomes" id="UP001597231"/>
    </source>
</evidence>
<keyword evidence="6" id="KW-1185">Reference proteome</keyword>
<dbReference type="PANTHER" id="PTHR11839">
    <property type="entry name" value="UDP/ADP-SUGAR PYROPHOSPHATASE"/>
    <property type="match status" value="1"/>
</dbReference>
<accession>A0ABW3TWZ6</accession>
<dbReference type="InterPro" id="IPR020084">
    <property type="entry name" value="NUDIX_hydrolase_CS"/>
</dbReference>
<evidence type="ECO:0000256" key="1">
    <source>
        <dbReference type="ARBA" id="ARBA00001946"/>
    </source>
</evidence>
<dbReference type="PANTHER" id="PTHR11839:SF18">
    <property type="entry name" value="NUDIX HYDROLASE DOMAIN-CONTAINING PROTEIN"/>
    <property type="match status" value="1"/>
</dbReference>
<dbReference type="PROSITE" id="PS00893">
    <property type="entry name" value="NUDIX_BOX"/>
    <property type="match status" value="1"/>
</dbReference>
<comment type="caution">
    <text evidence="5">The sequence shown here is derived from an EMBL/GenBank/DDBJ whole genome shotgun (WGS) entry which is preliminary data.</text>
</comment>
<evidence type="ECO:0000256" key="3">
    <source>
        <dbReference type="RuleBase" id="RU003476"/>
    </source>
</evidence>
<sequence>MKWKVLDSKYHFKTPFGNLRNDTCQMEDGTIIQNYYVNEYADWVNAVVMTEDGQIVLVEQYRHPGNDFYIEVPAGKIEEGETYEDAIIREVREETGYLSDEPPIPLGEFMVNPATQTNKVAMFLINNAKKRYEQELDETERLEVRLFPFSRIPELIQEKEITQFFTVSAYYMAKDYLSRKERNDE</sequence>
<dbReference type="Pfam" id="PF00293">
    <property type="entry name" value="NUDIX"/>
    <property type="match status" value="1"/>
</dbReference>
<protein>
    <submittedName>
        <fullName evidence="5">NUDIX hydrolase</fullName>
        <ecNumber evidence="5">3.6.-.-</ecNumber>
    </submittedName>
</protein>
<comment type="cofactor">
    <cofactor evidence="1">
        <name>Mg(2+)</name>
        <dbReference type="ChEBI" id="CHEBI:18420"/>
    </cofactor>
</comment>
<name>A0ABW3TWZ6_9BACL</name>
<dbReference type="PRINTS" id="PR00502">
    <property type="entry name" value="NUDIXFAMILY"/>
</dbReference>